<dbReference type="NCBIfam" id="NF001124">
    <property type="entry name" value="PRK00139.1-2"/>
    <property type="match status" value="1"/>
</dbReference>
<dbReference type="InterPro" id="IPR000713">
    <property type="entry name" value="Mur_ligase_N"/>
</dbReference>
<dbReference type="GO" id="GO:0005524">
    <property type="term" value="F:ATP binding"/>
    <property type="evidence" value="ECO:0007669"/>
    <property type="project" value="UniProtKB-UniRule"/>
</dbReference>
<comment type="subcellular location">
    <subcellularLocation>
        <location evidence="7 8">Cytoplasm</location>
    </subcellularLocation>
</comment>
<feature type="short sequence motif" description="Meso-diaminopimelate recognition motif" evidence="7">
    <location>
        <begin position="411"/>
        <end position="414"/>
    </location>
</feature>
<comment type="pathway">
    <text evidence="7 8">Cell wall biogenesis; peptidoglycan biosynthesis.</text>
</comment>
<gene>
    <name evidence="7 12" type="primary">murE</name>
    <name evidence="12" type="ORF">DESPIG_00365</name>
</gene>
<keyword evidence="2 7" id="KW-0132">Cell division</keyword>
<feature type="binding site" evidence="7">
    <location>
        <position position="30"/>
    </location>
    <ligand>
        <name>UDP-N-acetyl-alpha-D-muramoyl-L-alanyl-D-glutamate</name>
        <dbReference type="ChEBI" id="CHEBI:83900"/>
    </ligand>
</feature>
<dbReference type="EMBL" id="ABXU01000015">
    <property type="protein sequence ID" value="EEB34713.1"/>
    <property type="molecule type" value="Genomic_DNA"/>
</dbReference>
<evidence type="ECO:0000256" key="5">
    <source>
        <dbReference type="ARBA" id="ARBA00023306"/>
    </source>
</evidence>
<evidence type="ECO:0000256" key="1">
    <source>
        <dbReference type="ARBA" id="ARBA00005898"/>
    </source>
</evidence>
<dbReference type="Pfam" id="PF02875">
    <property type="entry name" value="Mur_ligase_C"/>
    <property type="match status" value="1"/>
</dbReference>
<keyword evidence="7" id="KW-0460">Magnesium</keyword>
<dbReference type="EC" id="6.3.2.13" evidence="7"/>
<dbReference type="GO" id="GO:0008765">
    <property type="term" value="F:UDP-N-acetylmuramoylalanyl-D-glutamate-2,6-diaminopimelate ligase activity"/>
    <property type="evidence" value="ECO:0007669"/>
    <property type="project" value="UniProtKB-UniRule"/>
</dbReference>
<dbReference type="InterPro" id="IPR004101">
    <property type="entry name" value="Mur_ligase_C"/>
</dbReference>
<dbReference type="InterPro" id="IPR035911">
    <property type="entry name" value="MurE/MurF_N"/>
</dbReference>
<comment type="caution">
    <text evidence="12">The sequence shown here is derived from an EMBL/GenBank/DDBJ whole genome shotgun (WGS) entry which is preliminary data.</text>
</comment>
<evidence type="ECO:0000256" key="3">
    <source>
        <dbReference type="ARBA" id="ARBA00022960"/>
    </source>
</evidence>
<keyword evidence="5 7" id="KW-0131">Cell cycle</keyword>
<dbReference type="HAMAP" id="MF_00208">
    <property type="entry name" value="MurE"/>
    <property type="match status" value="1"/>
</dbReference>
<dbReference type="UniPathway" id="UPA00219"/>
<feature type="binding site" evidence="7">
    <location>
        <position position="184"/>
    </location>
    <ligand>
        <name>UDP-N-acetyl-alpha-D-muramoyl-L-alanyl-D-glutamate</name>
        <dbReference type="ChEBI" id="CHEBI:83900"/>
    </ligand>
</feature>
<dbReference type="GO" id="GO:0000287">
    <property type="term" value="F:magnesium ion binding"/>
    <property type="evidence" value="ECO:0007669"/>
    <property type="project" value="UniProtKB-UniRule"/>
</dbReference>
<dbReference type="SUPFAM" id="SSF53623">
    <property type="entry name" value="MurD-like peptide ligases, catalytic domain"/>
    <property type="match status" value="1"/>
</dbReference>
<dbReference type="Gene3D" id="3.40.1390.10">
    <property type="entry name" value="MurE/MurF, N-terminal domain"/>
    <property type="match status" value="1"/>
</dbReference>
<proteinExistence type="inferred from homology"/>
<dbReference type="GO" id="GO:0051301">
    <property type="term" value="P:cell division"/>
    <property type="evidence" value="ECO:0007669"/>
    <property type="project" value="UniProtKB-KW"/>
</dbReference>
<comment type="similarity">
    <text evidence="1 7">Belongs to the MurCDEF family. MurE subfamily.</text>
</comment>
<feature type="binding site" evidence="7">
    <location>
        <position position="190"/>
    </location>
    <ligand>
        <name>UDP-N-acetyl-alpha-D-muramoyl-L-alanyl-D-glutamate</name>
        <dbReference type="ChEBI" id="CHEBI:83900"/>
    </ligand>
</feature>
<comment type="catalytic activity">
    <reaction evidence="7">
        <text>UDP-N-acetyl-alpha-D-muramoyl-L-alanyl-D-glutamate + meso-2,6-diaminopimelate + ATP = UDP-N-acetyl-alpha-D-muramoyl-L-alanyl-gamma-D-glutamyl-meso-2,6-diaminopimelate + ADP + phosphate + H(+)</text>
        <dbReference type="Rhea" id="RHEA:23676"/>
        <dbReference type="ChEBI" id="CHEBI:15378"/>
        <dbReference type="ChEBI" id="CHEBI:30616"/>
        <dbReference type="ChEBI" id="CHEBI:43474"/>
        <dbReference type="ChEBI" id="CHEBI:57791"/>
        <dbReference type="ChEBI" id="CHEBI:83900"/>
        <dbReference type="ChEBI" id="CHEBI:83905"/>
        <dbReference type="ChEBI" id="CHEBI:456216"/>
        <dbReference type="EC" id="6.3.2.13"/>
    </reaction>
</comment>
<feature type="domain" description="Mur ligase N-terminal catalytic" evidence="9">
    <location>
        <begin position="26"/>
        <end position="100"/>
    </location>
</feature>
<feature type="binding site" evidence="7">
    <location>
        <position position="387"/>
    </location>
    <ligand>
        <name>meso-2,6-diaminopimelate</name>
        <dbReference type="ChEBI" id="CHEBI:57791"/>
    </ligand>
</feature>
<dbReference type="eggNOG" id="COG0769">
    <property type="taxonomic scope" value="Bacteria"/>
</dbReference>
<feature type="binding site" evidence="7">
    <location>
        <begin position="157"/>
        <end position="158"/>
    </location>
    <ligand>
        <name>UDP-N-acetyl-alpha-D-muramoyl-L-alanyl-D-glutamate</name>
        <dbReference type="ChEBI" id="CHEBI:83900"/>
    </ligand>
</feature>
<evidence type="ECO:0000256" key="8">
    <source>
        <dbReference type="RuleBase" id="RU004135"/>
    </source>
</evidence>
<dbReference type="InterPro" id="IPR036615">
    <property type="entry name" value="Mur_ligase_C_dom_sf"/>
</dbReference>
<dbReference type="InterPro" id="IPR036565">
    <property type="entry name" value="Mur-like_cat_sf"/>
</dbReference>
<dbReference type="GO" id="GO:0009252">
    <property type="term" value="P:peptidoglycan biosynthetic process"/>
    <property type="evidence" value="ECO:0007669"/>
    <property type="project" value="UniProtKB-UniRule"/>
</dbReference>
<comment type="caution">
    <text evidence="7">Lacks conserved residue(s) required for the propagation of feature annotation.</text>
</comment>
<dbReference type="Pfam" id="PF01225">
    <property type="entry name" value="Mur_ligase"/>
    <property type="match status" value="1"/>
</dbReference>
<feature type="domain" description="Mur ligase central" evidence="11">
    <location>
        <begin position="113"/>
        <end position="316"/>
    </location>
</feature>
<evidence type="ECO:0000256" key="2">
    <source>
        <dbReference type="ARBA" id="ARBA00022618"/>
    </source>
</evidence>
<feature type="modified residue" description="N6-carboxylysine" evidence="7">
    <location>
        <position position="224"/>
    </location>
</feature>
<feature type="domain" description="Mur ligase C-terminal" evidence="10">
    <location>
        <begin position="338"/>
        <end position="464"/>
    </location>
</feature>
<evidence type="ECO:0000256" key="6">
    <source>
        <dbReference type="ARBA" id="ARBA00023316"/>
    </source>
</evidence>
<dbReference type="Proteomes" id="UP000003676">
    <property type="component" value="Unassembled WGS sequence"/>
</dbReference>
<accession>B6WQN9</accession>
<dbReference type="PANTHER" id="PTHR23135:SF4">
    <property type="entry name" value="UDP-N-ACETYLMURAMOYL-L-ALANYL-D-GLUTAMATE--2,6-DIAMINOPIMELATE LIGASE MURE HOMOLOG, CHLOROPLASTIC"/>
    <property type="match status" value="1"/>
</dbReference>
<dbReference type="InterPro" id="IPR005761">
    <property type="entry name" value="UDP-N-AcMur-Glu-dNH2Pim_ligase"/>
</dbReference>
<keyword evidence="4 7" id="KW-0573">Peptidoglycan synthesis</keyword>
<dbReference type="InterPro" id="IPR013221">
    <property type="entry name" value="Mur_ligase_cen"/>
</dbReference>
<evidence type="ECO:0000259" key="11">
    <source>
        <dbReference type="Pfam" id="PF08245"/>
    </source>
</evidence>
<evidence type="ECO:0000256" key="4">
    <source>
        <dbReference type="ARBA" id="ARBA00022984"/>
    </source>
</evidence>
<comment type="cofactor">
    <cofactor evidence="7">
        <name>Mg(2+)</name>
        <dbReference type="ChEBI" id="CHEBI:18420"/>
    </cofactor>
</comment>
<evidence type="ECO:0000259" key="9">
    <source>
        <dbReference type="Pfam" id="PF01225"/>
    </source>
</evidence>
<keyword evidence="6 7" id="KW-0961">Cell wall biogenesis/degradation</keyword>
<dbReference type="PANTHER" id="PTHR23135">
    <property type="entry name" value="MUR LIGASE FAMILY MEMBER"/>
    <property type="match status" value="1"/>
</dbReference>
<keyword evidence="7 12" id="KW-0436">Ligase</keyword>
<keyword evidence="3 7" id="KW-0133">Cell shape</keyword>
<keyword evidence="7" id="KW-0067">ATP-binding</keyword>
<dbReference type="STRING" id="901.DESPIGER_0910"/>
<sequence length="491" mass="53591">MALGEVTVNREFEQLLDKVRREGGEIRSDSREVGKGDIFVAVPGVNADGARFIPPAVEAGASTIVCLPGGAEAEAARAAGCTVVHHDDPREALWRLAEARWHTGSLPLRVLGVTGTNGKTTSAYLLEHLFTATGHKVGVLGTVSYRWPGHCEAAPLTTPDPLRVHAMLAAMAQAGVDIAVMEVSSHALEQQRVCGVPFAGASFSNLTQDHLDFHQDMESYFRAKSRLFLELPRADKVMAINGDDPWGRRLLELCPRALSFGLQKALPQQRHLWGELLSAGTDGCHLRMHLDGQQWELRSPLVGAFNASNLLSVQALALELGLMPDDLRHLEGFHGVCGRLERVPNARKLHVFVDYAHTPDALVNVLKALRGAGFKRIVTVFGCGGNRDRTKRPIMGEAVARYSDVAVLTSDNPRFEDPEAILKDVLPGLREDREVVVEVDRRKATAKAVEMLGPDDALLIAGKGHEDYQIIQGTKHHYSDQEVVRELLGCA</sequence>
<comment type="PTM">
    <text evidence="7">Carboxylation is probably crucial for Mg(2+) binding and, consequently, for the gamma-phosphate positioning of ATP.</text>
</comment>
<evidence type="ECO:0000313" key="13">
    <source>
        <dbReference type="Proteomes" id="UP000003676"/>
    </source>
</evidence>
<dbReference type="NCBIfam" id="NF001126">
    <property type="entry name" value="PRK00139.1-4"/>
    <property type="match status" value="1"/>
</dbReference>
<feature type="binding site" evidence="7">
    <location>
        <position position="462"/>
    </location>
    <ligand>
        <name>meso-2,6-diaminopimelate</name>
        <dbReference type="ChEBI" id="CHEBI:57791"/>
    </ligand>
</feature>
<dbReference type="HOGENOM" id="CLU_022291_4_1_7"/>
<evidence type="ECO:0000259" key="10">
    <source>
        <dbReference type="Pfam" id="PF02875"/>
    </source>
</evidence>
<keyword evidence="7" id="KW-0963">Cytoplasm</keyword>
<dbReference type="SUPFAM" id="SSF53244">
    <property type="entry name" value="MurD-like peptide ligases, peptide-binding domain"/>
    <property type="match status" value="1"/>
</dbReference>
<dbReference type="Gene3D" id="3.90.190.20">
    <property type="entry name" value="Mur ligase, C-terminal domain"/>
    <property type="match status" value="1"/>
</dbReference>
<organism evidence="12 13">
    <name type="scientific">Desulfovibrio piger ATCC 29098</name>
    <dbReference type="NCBI Taxonomy" id="411464"/>
    <lineage>
        <taxon>Bacteria</taxon>
        <taxon>Pseudomonadati</taxon>
        <taxon>Thermodesulfobacteriota</taxon>
        <taxon>Desulfovibrionia</taxon>
        <taxon>Desulfovibrionales</taxon>
        <taxon>Desulfovibrionaceae</taxon>
        <taxon>Desulfovibrio</taxon>
    </lineage>
</organism>
<name>B6WQN9_9BACT</name>
<dbReference type="GO" id="GO:0008360">
    <property type="term" value="P:regulation of cell shape"/>
    <property type="evidence" value="ECO:0007669"/>
    <property type="project" value="UniProtKB-KW"/>
</dbReference>
<evidence type="ECO:0000313" key="12">
    <source>
        <dbReference type="EMBL" id="EEB34713.1"/>
    </source>
</evidence>
<comment type="function">
    <text evidence="7">Catalyzes the addition of meso-diaminopimelic acid to the nucleotide precursor UDP-N-acetylmuramoyl-L-alanyl-D-glutamate (UMAG) in the biosynthesis of bacterial cell-wall peptidoglycan.</text>
</comment>
<protein>
    <recommendedName>
        <fullName evidence="7">UDP-N-acetylmuramoyl-L-alanyl-D-glutamate--2,6-diaminopimelate ligase</fullName>
        <ecNumber evidence="7">6.3.2.13</ecNumber>
    </recommendedName>
    <alternativeName>
        <fullName evidence="7">Meso-A2pm-adding enzyme</fullName>
    </alternativeName>
    <alternativeName>
        <fullName evidence="7">Meso-diaminopimelate-adding enzyme</fullName>
    </alternativeName>
    <alternativeName>
        <fullName evidence="7">UDP-MurNAc-L-Ala-D-Glu:meso-diaminopimelate ligase</fullName>
    </alternativeName>
    <alternativeName>
        <fullName evidence="7">UDP-MurNAc-tripeptide synthetase</fullName>
    </alternativeName>
    <alternativeName>
        <fullName evidence="7">UDP-N-acetylmuramyl-tripeptide synthetase</fullName>
    </alternativeName>
</protein>
<dbReference type="NCBIfam" id="TIGR01085">
    <property type="entry name" value="murE"/>
    <property type="match status" value="1"/>
</dbReference>
<keyword evidence="7" id="KW-0547">Nucleotide-binding</keyword>
<dbReference type="AlphaFoldDB" id="B6WQN9"/>
<dbReference type="GO" id="GO:0005737">
    <property type="term" value="C:cytoplasm"/>
    <property type="evidence" value="ECO:0007669"/>
    <property type="project" value="UniProtKB-SubCell"/>
</dbReference>
<evidence type="ECO:0000256" key="7">
    <source>
        <dbReference type="HAMAP-Rule" id="MF_00208"/>
    </source>
</evidence>
<reference evidence="12 13" key="1">
    <citation type="submission" date="2008-10" db="EMBL/GenBank/DDBJ databases">
        <title>Draft genome sequence of Desulvovibrio piger (ATCC 29098).</title>
        <authorList>
            <person name="Sudarsanam P."/>
            <person name="Ley R."/>
            <person name="Guruge J."/>
            <person name="Turnbaugh P.J."/>
            <person name="Mahowald M."/>
            <person name="Liep D."/>
            <person name="Gordon J."/>
        </authorList>
    </citation>
    <scope>NUCLEOTIDE SEQUENCE [LARGE SCALE GENOMIC DNA]</scope>
    <source>
        <strain evidence="12 13">ATCC 29098</strain>
    </source>
</reference>
<reference evidence="12 13" key="2">
    <citation type="submission" date="2008-10" db="EMBL/GenBank/DDBJ databases">
        <authorList>
            <person name="Fulton L."/>
            <person name="Clifton S."/>
            <person name="Fulton B."/>
            <person name="Xu J."/>
            <person name="Minx P."/>
            <person name="Pepin K.H."/>
            <person name="Johnson M."/>
            <person name="Bhonagiri V."/>
            <person name="Nash W.E."/>
            <person name="Mardis E.R."/>
            <person name="Wilson R.K."/>
        </authorList>
    </citation>
    <scope>NUCLEOTIDE SEQUENCE [LARGE SCALE GENOMIC DNA]</scope>
    <source>
        <strain evidence="12 13">ATCC 29098</strain>
    </source>
</reference>
<feature type="binding site" evidence="7">
    <location>
        <position position="466"/>
    </location>
    <ligand>
        <name>meso-2,6-diaminopimelate</name>
        <dbReference type="ChEBI" id="CHEBI:57791"/>
    </ligand>
</feature>
<feature type="binding site" evidence="7">
    <location>
        <position position="192"/>
    </location>
    <ligand>
        <name>UDP-N-acetyl-alpha-D-muramoyl-L-alanyl-D-glutamate</name>
        <dbReference type="ChEBI" id="CHEBI:83900"/>
    </ligand>
</feature>
<dbReference type="SUPFAM" id="SSF63418">
    <property type="entry name" value="MurE/MurF N-terminal domain"/>
    <property type="match status" value="1"/>
</dbReference>
<dbReference type="Pfam" id="PF08245">
    <property type="entry name" value="Mur_ligase_M"/>
    <property type="match status" value="1"/>
</dbReference>
<feature type="binding site" evidence="7">
    <location>
        <begin position="115"/>
        <end position="121"/>
    </location>
    <ligand>
        <name>ATP</name>
        <dbReference type="ChEBI" id="CHEBI:30616"/>
    </ligand>
</feature>
<dbReference type="Gene3D" id="3.40.1190.10">
    <property type="entry name" value="Mur-like, catalytic domain"/>
    <property type="match status" value="1"/>
</dbReference>
<feature type="binding site" evidence="7">
    <location>
        <begin position="411"/>
        <end position="414"/>
    </location>
    <ligand>
        <name>meso-2,6-diaminopimelate</name>
        <dbReference type="ChEBI" id="CHEBI:57791"/>
    </ligand>
</feature>
<dbReference type="GO" id="GO:0071555">
    <property type="term" value="P:cell wall organization"/>
    <property type="evidence" value="ECO:0007669"/>
    <property type="project" value="UniProtKB-KW"/>
</dbReference>